<dbReference type="GO" id="GO:0000045">
    <property type="term" value="P:autophagosome assembly"/>
    <property type="evidence" value="ECO:0007669"/>
    <property type="project" value="InterPro"/>
</dbReference>
<dbReference type="GO" id="GO:0019776">
    <property type="term" value="F:Atg8-family ligase activity"/>
    <property type="evidence" value="ECO:0007669"/>
    <property type="project" value="TreeGrafter"/>
</dbReference>
<comment type="subcellular location">
    <subcellularLocation>
        <location evidence="6">Preautophagosomal structure membrane</location>
        <topology evidence="6">Peripheral membrane protein</topology>
    </subcellularLocation>
</comment>
<dbReference type="GO" id="GO:0097352">
    <property type="term" value="P:autophagosome maturation"/>
    <property type="evidence" value="ECO:0007669"/>
    <property type="project" value="TreeGrafter"/>
</dbReference>
<comment type="function">
    <text evidence="6">Ubiquitin-like protein involved in cytoplasm to vacuole transport (Cvt), autophagy vesicles formation, mitophagy, and nucleophagy.</text>
</comment>
<keyword evidence="4 6" id="KW-0833">Ubl conjugation pathway</keyword>
<dbReference type="InterPro" id="IPR007242">
    <property type="entry name" value="Atg12"/>
</dbReference>
<comment type="subunit">
    <text evidence="6">Forms a conjugate with ATG5.</text>
</comment>
<dbReference type="GO" id="GO:0015031">
    <property type="term" value="P:protein transport"/>
    <property type="evidence" value="ECO:0007669"/>
    <property type="project" value="UniProtKB-KW"/>
</dbReference>
<dbReference type="EMBL" id="GL385395">
    <property type="protein sequence ID" value="EJT80125.1"/>
    <property type="molecule type" value="Genomic_DNA"/>
</dbReference>
<reference evidence="8" key="3">
    <citation type="submission" date="2010-09" db="EMBL/GenBank/DDBJ databases">
        <title>Annotation of Gaeumannomyces graminis var. tritici R3-111a-1.</title>
        <authorList>
            <consortium name="The Broad Institute Genome Sequencing Platform"/>
            <person name="Ma L.-J."/>
            <person name="Dead R."/>
            <person name="Young S.K."/>
            <person name="Zeng Q."/>
            <person name="Gargeya S."/>
            <person name="Fitzgerald M."/>
            <person name="Haas B."/>
            <person name="Abouelleil A."/>
            <person name="Alvarado L."/>
            <person name="Arachchi H.M."/>
            <person name="Berlin A."/>
            <person name="Brown A."/>
            <person name="Chapman S.B."/>
            <person name="Chen Z."/>
            <person name="Dunbar C."/>
            <person name="Freedman E."/>
            <person name="Gearin G."/>
            <person name="Gellesch M."/>
            <person name="Goldberg J."/>
            <person name="Griggs A."/>
            <person name="Gujja S."/>
            <person name="Heiman D."/>
            <person name="Howarth C."/>
            <person name="Larson L."/>
            <person name="Lui A."/>
            <person name="MacDonald P.J.P."/>
            <person name="Mehta T."/>
            <person name="Montmayeur A."/>
            <person name="Murphy C."/>
            <person name="Neiman D."/>
            <person name="Pearson M."/>
            <person name="Priest M."/>
            <person name="Roberts A."/>
            <person name="Saif S."/>
            <person name="Shea T."/>
            <person name="Shenoy N."/>
            <person name="Sisk P."/>
            <person name="Stolte C."/>
            <person name="Sykes S."/>
            <person name="Yandava C."/>
            <person name="Wortman J."/>
            <person name="Nusbaum C."/>
            <person name="Birren B."/>
        </authorList>
    </citation>
    <scope>NUCLEOTIDE SEQUENCE</scope>
    <source>
        <strain evidence="8">R3-111a-1</strain>
    </source>
</reference>
<evidence type="ECO:0000313" key="9">
    <source>
        <dbReference type="EnsemblFungi" id="EJT80125"/>
    </source>
</evidence>
<protein>
    <recommendedName>
        <fullName evidence="2 6">Ubiquitin-like protein ATG12</fullName>
    </recommendedName>
</protein>
<accession>J3NFT5</accession>
<dbReference type="GO" id="GO:0061723">
    <property type="term" value="P:glycophagy"/>
    <property type="evidence" value="ECO:0007669"/>
    <property type="project" value="TreeGrafter"/>
</dbReference>
<dbReference type="AlphaFoldDB" id="J3NFT5"/>
<gene>
    <name evidence="9" type="primary">20340587</name>
    <name evidence="8" type="ORF">GGTG_00129</name>
</gene>
<dbReference type="RefSeq" id="XP_009216134.1">
    <property type="nucleotide sequence ID" value="XM_009217870.1"/>
</dbReference>
<evidence type="ECO:0000256" key="6">
    <source>
        <dbReference type="RuleBase" id="RU361201"/>
    </source>
</evidence>
<dbReference type="STRING" id="644352.J3NFT5"/>
<dbReference type="InterPro" id="IPR029071">
    <property type="entry name" value="Ubiquitin-like_domsf"/>
</dbReference>
<evidence type="ECO:0000256" key="4">
    <source>
        <dbReference type="ARBA" id="ARBA00022786"/>
    </source>
</evidence>
<organism evidence="8">
    <name type="scientific">Gaeumannomyces tritici (strain R3-111a-1)</name>
    <name type="common">Wheat and barley take-all root rot fungus</name>
    <name type="synonym">Gaeumannomyces graminis var. tritici</name>
    <dbReference type="NCBI Taxonomy" id="644352"/>
    <lineage>
        <taxon>Eukaryota</taxon>
        <taxon>Fungi</taxon>
        <taxon>Dikarya</taxon>
        <taxon>Ascomycota</taxon>
        <taxon>Pezizomycotina</taxon>
        <taxon>Sordariomycetes</taxon>
        <taxon>Sordariomycetidae</taxon>
        <taxon>Magnaporthales</taxon>
        <taxon>Magnaporthaceae</taxon>
        <taxon>Gaeumannomyces</taxon>
    </lineage>
</organism>
<dbReference type="VEuPathDB" id="FungiDB:GGTG_00129"/>
<comment type="similarity">
    <text evidence="1 6">Belongs to the ATG12 family.</text>
</comment>
<keyword evidence="6" id="KW-0813">Transport</keyword>
<dbReference type="PANTHER" id="PTHR13385:SF0">
    <property type="entry name" value="UBIQUITIN-LIKE PROTEIN ATG12"/>
    <property type="match status" value="1"/>
</dbReference>
<feature type="region of interest" description="Disordered" evidence="7">
    <location>
        <begin position="1"/>
        <end position="75"/>
    </location>
</feature>
<proteinExistence type="inferred from homology"/>
<keyword evidence="6" id="KW-0653">Protein transport</keyword>
<dbReference type="GeneID" id="20340587"/>
<evidence type="ECO:0000313" key="8">
    <source>
        <dbReference type="EMBL" id="EJT80125.1"/>
    </source>
</evidence>
<evidence type="ECO:0000256" key="3">
    <source>
        <dbReference type="ARBA" id="ARBA00022499"/>
    </source>
</evidence>
<evidence type="ECO:0000256" key="5">
    <source>
        <dbReference type="ARBA" id="ARBA00023006"/>
    </source>
</evidence>
<dbReference type="Proteomes" id="UP000006039">
    <property type="component" value="Unassembled WGS sequence"/>
</dbReference>
<dbReference type="OrthoDB" id="10003551at2759"/>
<reference evidence="10" key="1">
    <citation type="submission" date="2010-07" db="EMBL/GenBank/DDBJ databases">
        <title>The genome sequence of Gaeumannomyces graminis var. tritici strain R3-111a-1.</title>
        <authorList>
            <consortium name="The Broad Institute Genome Sequencing Platform"/>
            <person name="Ma L.-J."/>
            <person name="Dead R."/>
            <person name="Young S."/>
            <person name="Zeng Q."/>
            <person name="Koehrsen M."/>
            <person name="Alvarado L."/>
            <person name="Berlin A."/>
            <person name="Chapman S.B."/>
            <person name="Chen Z."/>
            <person name="Freedman E."/>
            <person name="Gellesch M."/>
            <person name="Goldberg J."/>
            <person name="Griggs A."/>
            <person name="Gujja S."/>
            <person name="Heilman E.R."/>
            <person name="Heiman D."/>
            <person name="Hepburn T."/>
            <person name="Howarth C."/>
            <person name="Jen D."/>
            <person name="Larson L."/>
            <person name="Mehta T."/>
            <person name="Neiman D."/>
            <person name="Pearson M."/>
            <person name="Roberts A."/>
            <person name="Saif S."/>
            <person name="Shea T."/>
            <person name="Shenoy N."/>
            <person name="Sisk P."/>
            <person name="Stolte C."/>
            <person name="Sykes S."/>
            <person name="Walk T."/>
            <person name="White J."/>
            <person name="Yandava C."/>
            <person name="Haas B."/>
            <person name="Nusbaum C."/>
            <person name="Birren B."/>
        </authorList>
    </citation>
    <scope>NUCLEOTIDE SEQUENCE [LARGE SCALE GENOMIC DNA]</scope>
    <source>
        <strain evidence="10">R3-111a-1</strain>
    </source>
</reference>
<sequence length="194" mass="19807">MSSPPRYRSPRLQRPSTSSSSTPGVGGLVQNSAAGAAAAAAAAAASPPSAPEDVADADAGATNDEDGGGGGDDIPLTMTASVMLSQLPRDATAALADAGAFPAGLKVVVRFKPVGGSAPALRQELSKISASQRFDSVVLYLRRRLQVAPTESVFLYINSTFAPALDEIVGNLHRCFKDSNGQLNVAYSMTPAFG</sequence>
<dbReference type="GO" id="GO:0034274">
    <property type="term" value="C:Atg12-Atg5-Atg16 complex"/>
    <property type="evidence" value="ECO:0007669"/>
    <property type="project" value="TreeGrafter"/>
</dbReference>
<dbReference type="CDD" id="cd01612">
    <property type="entry name" value="Ubl_ATG12"/>
    <property type="match status" value="1"/>
</dbReference>
<evidence type="ECO:0000256" key="7">
    <source>
        <dbReference type="SAM" id="MobiDB-lite"/>
    </source>
</evidence>
<dbReference type="eggNOG" id="KOG3439">
    <property type="taxonomic scope" value="Eukaryota"/>
</dbReference>
<dbReference type="Gene3D" id="3.10.20.90">
    <property type="entry name" value="Phosphatidylinositol 3-kinase Catalytic Subunit, Chain A, domain 1"/>
    <property type="match status" value="1"/>
</dbReference>
<dbReference type="PANTHER" id="PTHR13385">
    <property type="entry name" value="AUTOPHAGY PROTEIN 12"/>
    <property type="match status" value="1"/>
</dbReference>
<dbReference type="SUPFAM" id="SSF54236">
    <property type="entry name" value="Ubiquitin-like"/>
    <property type="match status" value="1"/>
</dbReference>
<dbReference type="GO" id="GO:0034045">
    <property type="term" value="C:phagophore assembly site membrane"/>
    <property type="evidence" value="ECO:0007669"/>
    <property type="project" value="UniProtKB-SubCell"/>
</dbReference>
<dbReference type="EnsemblFungi" id="EJT80125">
    <property type="protein sequence ID" value="EJT80125"/>
    <property type="gene ID" value="GGTG_00129"/>
</dbReference>
<keyword evidence="6" id="KW-0472">Membrane</keyword>
<dbReference type="GO" id="GO:0034727">
    <property type="term" value="P:piecemeal microautophagy of the nucleus"/>
    <property type="evidence" value="ECO:0007669"/>
    <property type="project" value="TreeGrafter"/>
</dbReference>
<dbReference type="HOGENOM" id="CLU_106795_1_0_1"/>
<evidence type="ECO:0000256" key="1">
    <source>
        <dbReference type="ARBA" id="ARBA00007778"/>
    </source>
</evidence>
<reference evidence="9" key="5">
    <citation type="submission" date="2018-04" db="UniProtKB">
        <authorList>
            <consortium name="EnsemblFungi"/>
        </authorList>
    </citation>
    <scope>IDENTIFICATION</scope>
    <source>
        <strain evidence="9">R3-111a-1</strain>
    </source>
</reference>
<dbReference type="Pfam" id="PF04110">
    <property type="entry name" value="APG12"/>
    <property type="match status" value="1"/>
</dbReference>
<evidence type="ECO:0000313" key="10">
    <source>
        <dbReference type="Proteomes" id="UP000006039"/>
    </source>
</evidence>
<reference evidence="8" key="2">
    <citation type="submission" date="2010-07" db="EMBL/GenBank/DDBJ databases">
        <authorList>
            <consortium name="The Broad Institute Genome Sequencing Platform"/>
            <consortium name="Broad Institute Genome Sequencing Center for Infectious Disease"/>
            <person name="Ma L.-J."/>
            <person name="Dead R."/>
            <person name="Young S."/>
            <person name="Zeng Q."/>
            <person name="Koehrsen M."/>
            <person name="Alvarado L."/>
            <person name="Berlin A."/>
            <person name="Chapman S.B."/>
            <person name="Chen Z."/>
            <person name="Freedman E."/>
            <person name="Gellesch M."/>
            <person name="Goldberg J."/>
            <person name="Griggs A."/>
            <person name="Gujja S."/>
            <person name="Heilman E.R."/>
            <person name="Heiman D."/>
            <person name="Hepburn T."/>
            <person name="Howarth C."/>
            <person name="Jen D."/>
            <person name="Larson L."/>
            <person name="Mehta T."/>
            <person name="Neiman D."/>
            <person name="Pearson M."/>
            <person name="Roberts A."/>
            <person name="Saif S."/>
            <person name="Shea T."/>
            <person name="Shenoy N."/>
            <person name="Sisk P."/>
            <person name="Stolte C."/>
            <person name="Sykes S."/>
            <person name="Walk T."/>
            <person name="White J."/>
            <person name="Yandava C."/>
            <person name="Haas B."/>
            <person name="Nusbaum C."/>
            <person name="Birren B."/>
        </authorList>
    </citation>
    <scope>NUCLEOTIDE SEQUENCE</scope>
    <source>
        <strain evidence="8">R3-111a-1</strain>
    </source>
</reference>
<evidence type="ECO:0000256" key="2">
    <source>
        <dbReference type="ARBA" id="ARBA00015875"/>
    </source>
</evidence>
<dbReference type="GO" id="GO:0000421">
    <property type="term" value="C:autophagosome membrane"/>
    <property type="evidence" value="ECO:0007669"/>
    <property type="project" value="TreeGrafter"/>
</dbReference>
<name>J3NFT5_GAET3</name>
<dbReference type="GO" id="GO:0000422">
    <property type="term" value="P:autophagy of mitochondrion"/>
    <property type="evidence" value="ECO:0007669"/>
    <property type="project" value="TreeGrafter"/>
</dbReference>
<keyword evidence="5 6" id="KW-0072">Autophagy</keyword>
<feature type="compositionally biased region" description="Low complexity" evidence="7">
    <location>
        <begin position="10"/>
        <end position="47"/>
    </location>
</feature>
<reference evidence="9" key="4">
    <citation type="journal article" date="2015" name="G3 (Bethesda)">
        <title>Genome sequences of three phytopathogenic species of the Magnaporthaceae family of fungi.</title>
        <authorList>
            <person name="Okagaki L.H."/>
            <person name="Nunes C.C."/>
            <person name="Sailsbery J."/>
            <person name="Clay B."/>
            <person name="Brown D."/>
            <person name="John T."/>
            <person name="Oh Y."/>
            <person name="Young N."/>
            <person name="Fitzgerald M."/>
            <person name="Haas B.J."/>
            <person name="Zeng Q."/>
            <person name="Young S."/>
            <person name="Adiconis X."/>
            <person name="Fan L."/>
            <person name="Levin J.Z."/>
            <person name="Mitchell T.K."/>
            <person name="Okubara P.A."/>
            <person name="Farman M.L."/>
            <person name="Kohn L.M."/>
            <person name="Birren B."/>
            <person name="Ma L.-J."/>
            <person name="Dean R.A."/>
        </authorList>
    </citation>
    <scope>NUCLEOTIDE SEQUENCE</scope>
    <source>
        <strain evidence="9">R3-111a-1</strain>
    </source>
</reference>
<keyword evidence="3 6" id="KW-1017">Isopeptide bond</keyword>
<keyword evidence="10" id="KW-1185">Reference proteome</keyword>